<feature type="region of interest" description="Disordered" evidence="1">
    <location>
        <begin position="171"/>
        <end position="191"/>
    </location>
</feature>
<accession>A0AAW1CQU9</accession>
<evidence type="ECO:0000313" key="2">
    <source>
        <dbReference type="EMBL" id="KAK9500093.1"/>
    </source>
</evidence>
<sequence>MKRIRQTMLIMKMIRIMRLVIMLFLYLLEIEPRSLLVGKPRHERKYPLIIPTAIAQALSQHSVSVVKNEPTYLGLEDDPPEDTSMKPCENNIGSNSVVKTESHHNQQQHQRSFDTGNQVGFEERIANSFDLLDEMEECSSSEAEDVMKTVSATPVNVESVVVDGVGCPLVDNGVAEGDSPTVEEDSPEKNDEEQRLMSVMADVLGAKVSPHVCSESLKATNYDVHRAIKLARLRALIVTRNDPTSEQRWDINTGLETLRANNWDVGRAALDIYGPRV</sequence>
<gene>
    <name evidence="2" type="ORF">O3M35_001428</name>
</gene>
<organism evidence="2 3">
    <name type="scientific">Rhynocoris fuscipes</name>
    <dbReference type="NCBI Taxonomy" id="488301"/>
    <lineage>
        <taxon>Eukaryota</taxon>
        <taxon>Metazoa</taxon>
        <taxon>Ecdysozoa</taxon>
        <taxon>Arthropoda</taxon>
        <taxon>Hexapoda</taxon>
        <taxon>Insecta</taxon>
        <taxon>Pterygota</taxon>
        <taxon>Neoptera</taxon>
        <taxon>Paraneoptera</taxon>
        <taxon>Hemiptera</taxon>
        <taxon>Heteroptera</taxon>
        <taxon>Panheteroptera</taxon>
        <taxon>Cimicomorpha</taxon>
        <taxon>Reduviidae</taxon>
        <taxon>Harpactorinae</taxon>
        <taxon>Harpactorini</taxon>
        <taxon>Rhynocoris</taxon>
    </lineage>
</organism>
<protein>
    <submittedName>
        <fullName evidence="2">Uncharacterized protein</fullName>
    </submittedName>
</protein>
<evidence type="ECO:0000313" key="3">
    <source>
        <dbReference type="Proteomes" id="UP001461498"/>
    </source>
</evidence>
<reference evidence="2 3" key="1">
    <citation type="submission" date="2022-12" db="EMBL/GenBank/DDBJ databases">
        <title>Chromosome-level genome assembly of true bugs.</title>
        <authorList>
            <person name="Ma L."/>
            <person name="Li H."/>
        </authorList>
    </citation>
    <scope>NUCLEOTIDE SEQUENCE [LARGE SCALE GENOMIC DNA]</scope>
    <source>
        <strain evidence="2">Lab_2022b</strain>
    </source>
</reference>
<dbReference type="AlphaFoldDB" id="A0AAW1CQU9"/>
<proteinExistence type="predicted"/>
<name>A0AAW1CQU9_9HEMI</name>
<dbReference type="EMBL" id="JAPXFL010000010">
    <property type="protein sequence ID" value="KAK9500093.1"/>
    <property type="molecule type" value="Genomic_DNA"/>
</dbReference>
<evidence type="ECO:0000256" key="1">
    <source>
        <dbReference type="SAM" id="MobiDB-lite"/>
    </source>
</evidence>
<dbReference type="Proteomes" id="UP001461498">
    <property type="component" value="Unassembled WGS sequence"/>
</dbReference>
<comment type="caution">
    <text evidence="2">The sequence shown here is derived from an EMBL/GenBank/DDBJ whole genome shotgun (WGS) entry which is preliminary data.</text>
</comment>
<keyword evidence="3" id="KW-1185">Reference proteome</keyword>